<dbReference type="RefSeq" id="WP_343912323.1">
    <property type="nucleotide sequence ID" value="NZ_BAAAGE010000002.1"/>
</dbReference>
<dbReference type="Gene3D" id="3.30.70.100">
    <property type="match status" value="1"/>
</dbReference>
<feature type="signal peptide" evidence="1">
    <location>
        <begin position="1"/>
        <end position="28"/>
    </location>
</feature>
<dbReference type="SMART" id="SM00886">
    <property type="entry name" value="Dabb"/>
    <property type="match status" value="1"/>
</dbReference>
<protein>
    <recommendedName>
        <fullName evidence="2">Stress-response A/B barrel domain-containing protein</fullName>
    </recommendedName>
</protein>
<feature type="chain" id="PRO_5045114755" description="Stress-response A/B barrel domain-containing protein" evidence="1">
    <location>
        <begin position="29"/>
        <end position="140"/>
    </location>
</feature>
<accession>A0ABN1IU03</accession>
<reference evidence="3 4" key="1">
    <citation type="journal article" date="2019" name="Int. J. Syst. Evol. Microbiol.">
        <title>The Global Catalogue of Microorganisms (GCM) 10K type strain sequencing project: providing services to taxonomists for standard genome sequencing and annotation.</title>
        <authorList>
            <consortium name="The Broad Institute Genomics Platform"/>
            <consortium name="The Broad Institute Genome Sequencing Center for Infectious Disease"/>
            <person name="Wu L."/>
            <person name="Ma J."/>
        </authorList>
    </citation>
    <scope>NUCLEOTIDE SEQUENCE [LARGE SCALE GENOMIC DNA]</scope>
    <source>
        <strain evidence="3 4">JCM 15974</strain>
    </source>
</reference>
<dbReference type="SUPFAM" id="SSF54909">
    <property type="entry name" value="Dimeric alpha+beta barrel"/>
    <property type="match status" value="1"/>
</dbReference>
<dbReference type="Pfam" id="PF07876">
    <property type="entry name" value="Dabb"/>
    <property type="match status" value="1"/>
</dbReference>
<sequence>MNLLKQWNKVHRVCCLLLIGVTMLSVSSCNNNEDVFDKHFVHSVYIWLKNPNNQEDRKQFEVALDKFLKTSKYAKTNFVGTPAGTDREVVDNTYTYNIVVTFSSKEEQDLYQKEDAHLLFIEEASSLWNKVQIYDAVGLD</sequence>
<evidence type="ECO:0000313" key="3">
    <source>
        <dbReference type="EMBL" id="GAA0720917.1"/>
    </source>
</evidence>
<dbReference type="EMBL" id="BAAAGE010000002">
    <property type="protein sequence ID" value="GAA0720917.1"/>
    <property type="molecule type" value="Genomic_DNA"/>
</dbReference>
<dbReference type="InterPro" id="IPR011008">
    <property type="entry name" value="Dimeric_a/b-barrel"/>
</dbReference>
<dbReference type="PROSITE" id="PS51257">
    <property type="entry name" value="PROKAR_LIPOPROTEIN"/>
    <property type="match status" value="1"/>
</dbReference>
<keyword evidence="1" id="KW-0732">Signal</keyword>
<feature type="domain" description="Stress-response A/B barrel" evidence="2">
    <location>
        <begin position="40"/>
        <end position="136"/>
    </location>
</feature>
<dbReference type="PROSITE" id="PS51502">
    <property type="entry name" value="S_R_A_B_BARREL"/>
    <property type="match status" value="1"/>
</dbReference>
<evidence type="ECO:0000256" key="1">
    <source>
        <dbReference type="SAM" id="SignalP"/>
    </source>
</evidence>
<dbReference type="InterPro" id="IPR013097">
    <property type="entry name" value="Dabb"/>
</dbReference>
<evidence type="ECO:0000313" key="4">
    <source>
        <dbReference type="Proteomes" id="UP001501758"/>
    </source>
</evidence>
<comment type="caution">
    <text evidence="3">The sequence shown here is derived from an EMBL/GenBank/DDBJ whole genome shotgun (WGS) entry which is preliminary data.</text>
</comment>
<proteinExistence type="predicted"/>
<dbReference type="Proteomes" id="UP001501758">
    <property type="component" value="Unassembled WGS sequence"/>
</dbReference>
<evidence type="ECO:0000259" key="2">
    <source>
        <dbReference type="PROSITE" id="PS51502"/>
    </source>
</evidence>
<keyword evidence="4" id="KW-1185">Reference proteome</keyword>
<organism evidence="3 4">
    <name type="scientific">Aquimarina litoralis</name>
    <dbReference type="NCBI Taxonomy" id="584605"/>
    <lineage>
        <taxon>Bacteria</taxon>
        <taxon>Pseudomonadati</taxon>
        <taxon>Bacteroidota</taxon>
        <taxon>Flavobacteriia</taxon>
        <taxon>Flavobacteriales</taxon>
        <taxon>Flavobacteriaceae</taxon>
        <taxon>Aquimarina</taxon>
    </lineage>
</organism>
<gene>
    <name evidence="3" type="ORF">GCM10009430_21600</name>
</gene>
<name>A0ABN1IU03_9FLAO</name>